<gene>
    <name evidence="1" type="ORF">HPBE_LOCUS11158</name>
</gene>
<evidence type="ECO:0000313" key="3">
    <source>
        <dbReference type="WBParaSite" id="HPBE_0001115701-mRNA-1"/>
    </source>
</evidence>
<reference evidence="3" key="2">
    <citation type="submission" date="2019-09" db="UniProtKB">
        <authorList>
            <consortium name="WormBaseParasite"/>
        </authorList>
    </citation>
    <scope>IDENTIFICATION</scope>
</reference>
<dbReference type="Proteomes" id="UP000050761">
    <property type="component" value="Unassembled WGS sequence"/>
</dbReference>
<dbReference type="WBParaSite" id="HPBE_0001115701-mRNA-1">
    <property type="protein sequence ID" value="HPBE_0001115701-mRNA-1"/>
    <property type="gene ID" value="HPBE_0001115701"/>
</dbReference>
<proteinExistence type="predicted"/>
<dbReference type="OrthoDB" id="5855143at2759"/>
<evidence type="ECO:0000313" key="1">
    <source>
        <dbReference type="EMBL" id="VDO87646.1"/>
    </source>
</evidence>
<sequence>MPGSPHDSGVLKSTELHHNLTRGTLDGVIIGDSAYAAETLLLKPITNPSTLEGDIEDIVVRFLDDVTPINDGFEGTERLPPVHFKYAPAKAAQIVLACCILRNIAIHSELDNYDEYPNANVPIVLEQSLHDGTLYPDFLRQIFTRRIVEKYF</sequence>
<reference evidence="1 2" key="1">
    <citation type="submission" date="2018-11" db="EMBL/GenBank/DDBJ databases">
        <authorList>
            <consortium name="Pathogen Informatics"/>
        </authorList>
    </citation>
    <scope>NUCLEOTIDE SEQUENCE [LARGE SCALE GENOMIC DNA]</scope>
</reference>
<dbReference type="EMBL" id="UZAH01027002">
    <property type="protein sequence ID" value="VDO87646.1"/>
    <property type="molecule type" value="Genomic_DNA"/>
</dbReference>
<name>A0A183FT11_HELPZ</name>
<organism evidence="2 3">
    <name type="scientific">Heligmosomoides polygyrus</name>
    <name type="common">Parasitic roundworm</name>
    <dbReference type="NCBI Taxonomy" id="6339"/>
    <lineage>
        <taxon>Eukaryota</taxon>
        <taxon>Metazoa</taxon>
        <taxon>Ecdysozoa</taxon>
        <taxon>Nematoda</taxon>
        <taxon>Chromadorea</taxon>
        <taxon>Rhabditida</taxon>
        <taxon>Rhabditina</taxon>
        <taxon>Rhabditomorpha</taxon>
        <taxon>Strongyloidea</taxon>
        <taxon>Heligmosomidae</taxon>
        <taxon>Heligmosomoides</taxon>
    </lineage>
</organism>
<protein>
    <submittedName>
        <fullName evidence="3">DDE Tnp4 domain-containing protein</fullName>
    </submittedName>
</protein>
<keyword evidence="2" id="KW-1185">Reference proteome</keyword>
<accession>A0A3P7YHX4</accession>
<accession>A0A183FT11</accession>
<dbReference type="AlphaFoldDB" id="A0A183FT11"/>
<evidence type="ECO:0000313" key="2">
    <source>
        <dbReference type="Proteomes" id="UP000050761"/>
    </source>
</evidence>